<evidence type="ECO:0000256" key="6">
    <source>
        <dbReference type="PIRNR" id="PIRNR001123"/>
    </source>
</evidence>
<organism evidence="9 10">
    <name type="scientific">Desulfonispora thiosulfatigenes DSM 11270</name>
    <dbReference type="NCBI Taxonomy" id="656914"/>
    <lineage>
        <taxon>Bacteria</taxon>
        <taxon>Bacillati</taxon>
        <taxon>Bacillota</taxon>
        <taxon>Clostridia</taxon>
        <taxon>Eubacteriales</taxon>
        <taxon>Peptococcaceae</taxon>
        <taxon>Desulfonispora</taxon>
    </lineage>
</organism>
<dbReference type="RefSeq" id="WP_084053118.1">
    <property type="nucleotide sequence ID" value="NZ_FWWT01000017.1"/>
</dbReference>
<evidence type="ECO:0000256" key="7">
    <source>
        <dbReference type="PIRSR" id="PIRSR001123-1"/>
    </source>
</evidence>
<feature type="binding site" evidence="8">
    <location>
        <position position="333"/>
    </location>
    <ligand>
        <name>Zn(2+)</name>
        <dbReference type="ChEBI" id="CHEBI:29105"/>
        <label>2</label>
    </ligand>
</feature>
<dbReference type="InterPro" id="IPR051464">
    <property type="entry name" value="Peptidase_M42_aminopept"/>
</dbReference>
<accession>A0A1W1VC55</accession>
<keyword evidence="5" id="KW-0378">Hydrolase</keyword>
<dbReference type="AlphaFoldDB" id="A0A1W1VC55"/>
<dbReference type="GO" id="GO:0006508">
    <property type="term" value="P:proteolysis"/>
    <property type="evidence" value="ECO:0007669"/>
    <property type="project" value="UniProtKB-KW"/>
</dbReference>
<feature type="binding site" evidence="8">
    <location>
        <position position="66"/>
    </location>
    <ligand>
        <name>Zn(2+)</name>
        <dbReference type="ChEBI" id="CHEBI:29105"/>
        <label>1</label>
    </ligand>
</feature>
<evidence type="ECO:0000256" key="1">
    <source>
        <dbReference type="ARBA" id="ARBA00006272"/>
    </source>
</evidence>
<dbReference type="Gene3D" id="3.40.630.10">
    <property type="entry name" value="Zn peptidases"/>
    <property type="match status" value="1"/>
</dbReference>
<gene>
    <name evidence="9" type="ORF">SAMN00017405_1330</name>
</gene>
<dbReference type="GO" id="GO:0004177">
    <property type="term" value="F:aminopeptidase activity"/>
    <property type="evidence" value="ECO:0007669"/>
    <property type="project" value="UniProtKB-UniRule"/>
</dbReference>
<keyword evidence="10" id="KW-1185">Reference proteome</keyword>
<dbReference type="PANTHER" id="PTHR32481">
    <property type="entry name" value="AMINOPEPTIDASE"/>
    <property type="match status" value="1"/>
</dbReference>
<dbReference type="Pfam" id="PF05343">
    <property type="entry name" value="Peptidase_M42"/>
    <property type="match status" value="1"/>
</dbReference>
<evidence type="ECO:0000313" key="10">
    <source>
        <dbReference type="Proteomes" id="UP000192731"/>
    </source>
</evidence>
<feature type="binding site" evidence="8">
    <location>
        <position position="235"/>
    </location>
    <ligand>
        <name>Zn(2+)</name>
        <dbReference type="ChEBI" id="CHEBI:29105"/>
        <label>1</label>
    </ligand>
</feature>
<comment type="cofactor">
    <cofactor evidence="8">
        <name>a divalent metal cation</name>
        <dbReference type="ChEBI" id="CHEBI:60240"/>
    </cofactor>
    <text evidence="8">Binds 2 divalent metal cations per subunit.</text>
</comment>
<dbReference type="InterPro" id="IPR023367">
    <property type="entry name" value="Peptidase_M42_dom2"/>
</dbReference>
<feature type="binding site" evidence="8">
    <location>
        <position position="180"/>
    </location>
    <ligand>
        <name>Zn(2+)</name>
        <dbReference type="ChEBI" id="CHEBI:29105"/>
        <label>1</label>
    </ligand>
</feature>
<keyword evidence="4 8" id="KW-0479">Metal-binding</keyword>
<reference evidence="9 10" key="1">
    <citation type="submission" date="2017-04" db="EMBL/GenBank/DDBJ databases">
        <authorList>
            <person name="Afonso C.L."/>
            <person name="Miller P.J."/>
            <person name="Scott M.A."/>
            <person name="Spackman E."/>
            <person name="Goraichik I."/>
            <person name="Dimitrov K.M."/>
            <person name="Suarez D.L."/>
            <person name="Swayne D.E."/>
        </authorList>
    </citation>
    <scope>NUCLEOTIDE SEQUENCE [LARGE SCALE GENOMIC DNA]</scope>
    <source>
        <strain evidence="9 10">DSM 11270</strain>
    </source>
</reference>
<keyword evidence="3" id="KW-0645">Protease</keyword>
<evidence type="ECO:0000256" key="4">
    <source>
        <dbReference type="ARBA" id="ARBA00022723"/>
    </source>
</evidence>
<dbReference type="EMBL" id="FWWT01000017">
    <property type="protein sequence ID" value="SMB90554.1"/>
    <property type="molecule type" value="Genomic_DNA"/>
</dbReference>
<evidence type="ECO:0000313" key="9">
    <source>
        <dbReference type="EMBL" id="SMB90554.1"/>
    </source>
</evidence>
<dbReference type="Gene3D" id="2.40.30.40">
    <property type="entry name" value="Peptidase M42, domain 2"/>
    <property type="match status" value="1"/>
</dbReference>
<name>A0A1W1VC55_DESTI</name>
<sequence length="370" mass="40726">MLSRFLTRLKTLTSLVGVTGYEQEVIKYLRDEFKMVSDEVIIDPLGNLIAVKKGTEDGPSLMLTAHADEIGFCVKNILSSGFIQFEKVGNFSDKILAGRAVWIISNNQKIPGIIGIKSSHLSTAEEKNKIQSVSELYIDLGTSSKEEVEKLGINIGDRIIPQSELFEMSSANMVCSRALDNRINCAVILELFHELQGKEFKGTLYGVITIQEELAYTGGSVVANTVDPDYAIILDTIPSMDTPGVNLELTNCIQLGKGPACPLSYGLVGLGNTYIHIHPAVRKIIEESSREANIDVQYITLLQTNYTTDAPMIAKSNKGVPIGTLTVPRRYSHSPHEVANIRDAVDLIKLLKVIVKRNGEQKISFLFNEI</sequence>
<evidence type="ECO:0000256" key="5">
    <source>
        <dbReference type="ARBA" id="ARBA00022801"/>
    </source>
</evidence>
<evidence type="ECO:0000256" key="8">
    <source>
        <dbReference type="PIRSR" id="PIRSR001123-2"/>
    </source>
</evidence>
<dbReference type="GO" id="GO:0046872">
    <property type="term" value="F:metal ion binding"/>
    <property type="evidence" value="ECO:0007669"/>
    <property type="project" value="UniProtKB-UniRule"/>
</dbReference>
<dbReference type="PANTHER" id="PTHR32481:SF0">
    <property type="entry name" value="AMINOPEPTIDASE YPDE-RELATED"/>
    <property type="match status" value="1"/>
</dbReference>
<dbReference type="SUPFAM" id="SSF101821">
    <property type="entry name" value="Aminopeptidase/glucanase lid domain"/>
    <property type="match status" value="1"/>
</dbReference>
<evidence type="ECO:0000256" key="2">
    <source>
        <dbReference type="ARBA" id="ARBA00022438"/>
    </source>
</evidence>
<dbReference type="OrthoDB" id="9772053at2"/>
<proteinExistence type="inferred from homology"/>
<dbReference type="Proteomes" id="UP000192731">
    <property type="component" value="Unassembled WGS sequence"/>
</dbReference>
<feature type="binding site" evidence="8">
    <location>
        <position position="180"/>
    </location>
    <ligand>
        <name>Zn(2+)</name>
        <dbReference type="ChEBI" id="CHEBI:29105"/>
        <label>2</label>
    </ligand>
</feature>
<comment type="similarity">
    <text evidence="1 6">Belongs to the peptidase M42 family.</text>
</comment>
<feature type="active site" description="Proton acceptor" evidence="7">
    <location>
        <position position="212"/>
    </location>
</feature>
<dbReference type="InterPro" id="IPR008007">
    <property type="entry name" value="Peptidase_M42"/>
</dbReference>
<keyword evidence="2" id="KW-0031">Aminopeptidase</keyword>
<dbReference type="STRING" id="656914.SAMN00017405_1330"/>
<dbReference type="PIRSF" id="PIRSF001123">
    <property type="entry name" value="PepA_GA"/>
    <property type="match status" value="1"/>
</dbReference>
<protein>
    <submittedName>
        <fullName evidence="9">Endoglucanase</fullName>
    </submittedName>
</protein>
<evidence type="ECO:0000256" key="3">
    <source>
        <dbReference type="ARBA" id="ARBA00022670"/>
    </source>
</evidence>
<dbReference type="SUPFAM" id="SSF53187">
    <property type="entry name" value="Zn-dependent exopeptidases"/>
    <property type="match status" value="1"/>
</dbReference>
<feature type="binding site" evidence="8">
    <location>
        <position position="213"/>
    </location>
    <ligand>
        <name>Zn(2+)</name>
        <dbReference type="ChEBI" id="CHEBI:29105"/>
        <label>2</label>
    </ligand>
</feature>